<protein>
    <recommendedName>
        <fullName evidence="7">EamA domain-containing protein</fullName>
    </recommendedName>
</protein>
<feature type="transmembrane region" description="Helical" evidence="6">
    <location>
        <begin position="142"/>
        <end position="167"/>
    </location>
</feature>
<evidence type="ECO:0000256" key="2">
    <source>
        <dbReference type="ARBA" id="ARBA00007635"/>
    </source>
</evidence>
<feature type="transmembrane region" description="Helical" evidence="6">
    <location>
        <begin position="226"/>
        <end position="245"/>
    </location>
</feature>
<evidence type="ECO:0000259" key="7">
    <source>
        <dbReference type="Pfam" id="PF00892"/>
    </source>
</evidence>
<evidence type="ECO:0000256" key="1">
    <source>
        <dbReference type="ARBA" id="ARBA00004141"/>
    </source>
</evidence>
<dbReference type="EMBL" id="CM017327">
    <property type="protein sequence ID" value="KAE8099452.1"/>
    <property type="molecule type" value="Genomic_DNA"/>
</dbReference>
<keyword evidence="4 6" id="KW-1133">Transmembrane helix</keyword>
<evidence type="ECO:0000313" key="8">
    <source>
        <dbReference type="EMBL" id="KAE8099452.1"/>
    </source>
</evidence>
<evidence type="ECO:0000256" key="5">
    <source>
        <dbReference type="ARBA" id="ARBA00023136"/>
    </source>
</evidence>
<sequence length="428" mass="47219">MENQPQSTFDRIKPFLAVIFLQFGFAGMDVLCKAALNKGMSNYVLVVYRHLVATAVIAPFAVILDKFSLSLSLSLQNTSTQTQATLKQTTKGFFFFFFSMFFFLCRKVRPKMTLAIFTKIIVLSLLEPVIDQNLYFMGMKYTTATFAAAMTNILPALTFLMACILRLEKVRFKSIRTQAKVVGTIATVAGAMVITLVKGPVIELIWTKGKTYHEQQQAGTNIQHSIKGSIMIFIGCFSWACFMILQAITLRTYPAELSLTAWICLLGSAEGAVVALVMERGNSAIWSINWDVKLQAALYSGVVCSGLAYYIQGVVMKDRGPVFVTAFSPLCMVIVAVMGSIILAEQMYLGRVLGAVIIVAGLYLVVWGKSKDYKSQTPSTNGQTALDLQIIHAGNTGKENFNHEVVTINVSEAETNKQQEKQRTPVTC</sequence>
<dbReference type="GO" id="GO:0022857">
    <property type="term" value="F:transmembrane transporter activity"/>
    <property type="evidence" value="ECO:0007669"/>
    <property type="project" value="InterPro"/>
</dbReference>
<evidence type="ECO:0000256" key="6">
    <source>
        <dbReference type="SAM" id="Phobius"/>
    </source>
</evidence>
<feature type="transmembrane region" description="Helical" evidence="6">
    <location>
        <begin position="179"/>
        <end position="206"/>
    </location>
</feature>
<dbReference type="OrthoDB" id="1728340at2759"/>
<keyword evidence="3 6" id="KW-0812">Transmembrane</keyword>
<dbReference type="Pfam" id="PF00892">
    <property type="entry name" value="EamA"/>
    <property type="match status" value="2"/>
</dbReference>
<evidence type="ECO:0000256" key="3">
    <source>
        <dbReference type="ARBA" id="ARBA00022692"/>
    </source>
</evidence>
<feature type="domain" description="EamA" evidence="7">
    <location>
        <begin position="93"/>
        <end position="195"/>
    </location>
</feature>
<evidence type="ECO:0000313" key="9">
    <source>
        <dbReference type="Proteomes" id="UP000327013"/>
    </source>
</evidence>
<name>A0A5N6RIW4_9ROSI</name>
<dbReference type="AlphaFoldDB" id="A0A5N6RIW4"/>
<keyword evidence="5 6" id="KW-0472">Membrane</keyword>
<evidence type="ECO:0000256" key="4">
    <source>
        <dbReference type="ARBA" id="ARBA00022989"/>
    </source>
</evidence>
<dbReference type="Proteomes" id="UP000327013">
    <property type="component" value="Chromosome 7"/>
</dbReference>
<dbReference type="SUPFAM" id="SSF103481">
    <property type="entry name" value="Multidrug resistance efflux transporter EmrE"/>
    <property type="match status" value="2"/>
</dbReference>
<reference evidence="8 9" key="1">
    <citation type="submission" date="2019-06" db="EMBL/GenBank/DDBJ databases">
        <title>A chromosomal-level reference genome of Carpinus fangiana (Coryloideae, Betulaceae).</title>
        <authorList>
            <person name="Yang X."/>
            <person name="Wang Z."/>
            <person name="Zhang L."/>
            <person name="Hao G."/>
            <person name="Liu J."/>
            <person name="Yang Y."/>
        </authorList>
    </citation>
    <scope>NUCLEOTIDE SEQUENCE [LARGE SCALE GENOMIC DNA]</scope>
    <source>
        <strain evidence="8">Cfa_2016G</strain>
        <tissue evidence="8">Leaf</tissue>
    </source>
</reference>
<dbReference type="GO" id="GO:0016020">
    <property type="term" value="C:membrane"/>
    <property type="evidence" value="ECO:0007669"/>
    <property type="project" value="UniProtKB-SubCell"/>
</dbReference>
<feature type="transmembrane region" description="Helical" evidence="6">
    <location>
        <begin position="257"/>
        <end position="277"/>
    </location>
</feature>
<feature type="domain" description="EamA" evidence="7">
    <location>
        <begin position="227"/>
        <end position="366"/>
    </location>
</feature>
<feature type="transmembrane region" description="Helical" evidence="6">
    <location>
        <begin position="84"/>
        <end position="105"/>
    </location>
</feature>
<dbReference type="InterPro" id="IPR030184">
    <property type="entry name" value="WAT1-related"/>
</dbReference>
<gene>
    <name evidence="8" type="ORF">FH972_017434</name>
</gene>
<feature type="transmembrane region" description="Helical" evidence="6">
    <location>
        <begin position="348"/>
        <end position="366"/>
    </location>
</feature>
<dbReference type="InterPro" id="IPR000620">
    <property type="entry name" value="EamA_dom"/>
</dbReference>
<accession>A0A5N6RIW4</accession>
<organism evidence="8 9">
    <name type="scientific">Carpinus fangiana</name>
    <dbReference type="NCBI Taxonomy" id="176857"/>
    <lineage>
        <taxon>Eukaryota</taxon>
        <taxon>Viridiplantae</taxon>
        <taxon>Streptophyta</taxon>
        <taxon>Embryophyta</taxon>
        <taxon>Tracheophyta</taxon>
        <taxon>Spermatophyta</taxon>
        <taxon>Magnoliopsida</taxon>
        <taxon>eudicotyledons</taxon>
        <taxon>Gunneridae</taxon>
        <taxon>Pentapetalae</taxon>
        <taxon>rosids</taxon>
        <taxon>fabids</taxon>
        <taxon>Fagales</taxon>
        <taxon>Betulaceae</taxon>
        <taxon>Carpinus</taxon>
    </lineage>
</organism>
<dbReference type="InterPro" id="IPR037185">
    <property type="entry name" value="EmrE-like"/>
</dbReference>
<comment type="similarity">
    <text evidence="2">Belongs to the drug/metabolite transporter (DMT) superfamily. Plant drug/metabolite exporter (P-DME) (TC 2.A.7.4) family.</text>
</comment>
<keyword evidence="9" id="KW-1185">Reference proteome</keyword>
<feature type="transmembrane region" description="Helical" evidence="6">
    <location>
        <begin position="297"/>
        <end position="315"/>
    </location>
</feature>
<dbReference type="PANTHER" id="PTHR31218">
    <property type="entry name" value="WAT1-RELATED PROTEIN"/>
    <property type="match status" value="1"/>
</dbReference>
<feature type="transmembrane region" description="Helical" evidence="6">
    <location>
        <begin position="322"/>
        <end position="342"/>
    </location>
</feature>
<feature type="transmembrane region" description="Helical" evidence="6">
    <location>
        <begin position="43"/>
        <end position="64"/>
    </location>
</feature>
<comment type="subcellular location">
    <subcellularLocation>
        <location evidence="1">Membrane</location>
        <topology evidence="1">Multi-pass membrane protein</topology>
    </subcellularLocation>
</comment>
<feature type="transmembrane region" description="Helical" evidence="6">
    <location>
        <begin position="12"/>
        <end position="31"/>
    </location>
</feature>
<proteinExistence type="inferred from homology"/>
<feature type="transmembrane region" description="Helical" evidence="6">
    <location>
        <begin position="112"/>
        <end position="130"/>
    </location>
</feature>